<dbReference type="OMA" id="HFLFEIC"/>
<feature type="transmembrane region" description="Helical" evidence="9">
    <location>
        <begin position="110"/>
        <end position="130"/>
    </location>
</feature>
<feature type="transmembrane region" description="Helical" evidence="9">
    <location>
        <begin position="6"/>
        <end position="28"/>
    </location>
</feature>
<comment type="caution">
    <text evidence="12">The sequence shown here is derived from an EMBL/GenBank/DDBJ whole genome shotgun (WGS) entry which is preliminary data.</text>
</comment>
<keyword evidence="9" id="KW-0256">Endoplasmic reticulum</keyword>
<evidence type="ECO:0000256" key="4">
    <source>
        <dbReference type="ARBA" id="ARBA00022989"/>
    </source>
</evidence>
<gene>
    <name evidence="12" type="ORF">Fcan01_02700</name>
</gene>
<evidence type="ECO:0000256" key="6">
    <source>
        <dbReference type="ARBA" id="ARBA00046320"/>
    </source>
</evidence>
<dbReference type="GO" id="GO:0016095">
    <property type="term" value="P:polyprenol catabolic process"/>
    <property type="evidence" value="ECO:0007669"/>
    <property type="project" value="UniProtKB-UniRule"/>
</dbReference>
<protein>
    <recommendedName>
        <fullName evidence="7 9">Polyprenal reductase</fullName>
        <ecNumber evidence="2 9">1.3.1.94</ecNumber>
    </recommendedName>
</protein>
<comment type="pathway">
    <text evidence="9">Protein modification; protein glycosylation.</text>
</comment>
<evidence type="ECO:0000256" key="7">
    <source>
        <dbReference type="ARBA" id="ARBA00047186"/>
    </source>
</evidence>
<evidence type="ECO:0000259" key="11">
    <source>
        <dbReference type="Pfam" id="PF02544"/>
    </source>
</evidence>
<dbReference type="InterPro" id="IPR001104">
    <property type="entry name" value="3-oxo-5_a-steroid_4-DH_C"/>
</dbReference>
<evidence type="ECO:0000256" key="3">
    <source>
        <dbReference type="ARBA" id="ARBA00022692"/>
    </source>
</evidence>
<evidence type="ECO:0000313" key="13">
    <source>
        <dbReference type="Proteomes" id="UP000198287"/>
    </source>
</evidence>
<reference evidence="12 13" key="1">
    <citation type="submission" date="2015-12" db="EMBL/GenBank/DDBJ databases">
        <title>The genome of Folsomia candida.</title>
        <authorList>
            <person name="Faddeeva A."/>
            <person name="Derks M.F."/>
            <person name="Anvar Y."/>
            <person name="Smit S."/>
            <person name="Van Straalen N."/>
            <person name="Roelofs D."/>
        </authorList>
    </citation>
    <scope>NUCLEOTIDE SEQUENCE [LARGE SCALE GENOMIC DNA]</scope>
    <source>
        <strain evidence="12 13">VU population</strain>
        <tissue evidence="12">Whole body</tissue>
    </source>
</reference>
<dbReference type="OrthoDB" id="5788137at2759"/>
<dbReference type="GO" id="GO:0005789">
    <property type="term" value="C:endoplasmic reticulum membrane"/>
    <property type="evidence" value="ECO:0007669"/>
    <property type="project" value="UniProtKB-SubCell"/>
</dbReference>
<feature type="region of interest" description="Disordered" evidence="10">
    <location>
        <begin position="323"/>
        <end position="359"/>
    </location>
</feature>
<comment type="catalytic activity">
    <reaction evidence="8 9">
        <text>a di-trans,poly-cis-dolichal + NADP(+) = a di-trans,poly-cis-polyprenal + NADPH + H(+)</text>
        <dbReference type="Rhea" id="RHEA:80727"/>
        <dbReference type="Rhea" id="RHEA-COMP:19536"/>
        <dbReference type="Rhea" id="RHEA-COMP:19537"/>
        <dbReference type="ChEBI" id="CHEBI:15378"/>
        <dbReference type="ChEBI" id="CHEBI:57783"/>
        <dbReference type="ChEBI" id="CHEBI:58349"/>
        <dbReference type="ChEBI" id="CHEBI:231623"/>
        <dbReference type="ChEBI" id="CHEBI:231637"/>
        <dbReference type="EC" id="1.3.1.94"/>
    </reaction>
    <physiologicalReaction direction="right-to-left" evidence="8 9">
        <dbReference type="Rhea" id="RHEA:80729"/>
    </physiologicalReaction>
</comment>
<organism evidence="12 13">
    <name type="scientific">Folsomia candida</name>
    <name type="common">Springtail</name>
    <dbReference type="NCBI Taxonomy" id="158441"/>
    <lineage>
        <taxon>Eukaryota</taxon>
        <taxon>Metazoa</taxon>
        <taxon>Ecdysozoa</taxon>
        <taxon>Arthropoda</taxon>
        <taxon>Hexapoda</taxon>
        <taxon>Collembola</taxon>
        <taxon>Entomobryomorpha</taxon>
        <taxon>Isotomoidea</taxon>
        <taxon>Isotomidae</taxon>
        <taxon>Proisotominae</taxon>
        <taxon>Folsomia</taxon>
    </lineage>
</organism>
<dbReference type="InterPro" id="IPR039698">
    <property type="entry name" value="Dfg10/SRD5A3"/>
</dbReference>
<dbReference type="GO" id="GO:0160198">
    <property type="term" value="F:polyprenal reductase activity"/>
    <property type="evidence" value="ECO:0007669"/>
    <property type="project" value="UniProtKB-EC"/>
</dbReference>
<comment type="similarity">
    <text evidence="6 9">Belongs to the steroid 5-alpha reductase family. Polyprenal reductase subfamily.</text>
</comment>
<sequence length="397" mass="45598">MDSTNFIQIVFIIIGIVTFLPGLILNYADKYIPSFVLRCFRYGRANVSQKDKEYGWLKKIEVPKKWFYHVYIYAICIQSVIVYTVLTTYWNGGSKSWLTYVLEKVGGNARAETVNSTITVLAVIIFFIQLSRRLYETCFVCVYSNTKMNVVHYFLTYVHYTGCMLTIPAYSPVFSSDSPTKSDLTLRRTDISALQYVAMVIFLYGSWVQYQAHVGLASLRKGKENKVVTLKHQIPRGGHFDTISCPNYWGEILVYSAIAILFQLQNYTWNFIALWVIANQITTGVMNHRWYQSTFKDYPKNRKAVIPFICKSLEYKKIMDSSVAEEENPDPSSPPQPAVVGTVKGGKKPKKKERTGRRNREICDVFGDAAMMNAYNISHSVQDFLNYRGFPWGGHKK</sequence>
<dbReference type="UniPathway" id="UPA00378"/>
<feature type="transmembrane region" description="Helical" evidence="9">
    <location>
        <begin position="66"/>
        <end position="90"/>
    </location>
</feature>
<proteinExistence type="inferred from homology"/>
<feature type="transmembrane region" description="Helical" evidence="9">
    <location>
        <begin position="191"/>
        <end position="210"/>
    </location>
</feature>
<keyword evidence="5 9" id="KW-0472">Membrane</keyword>
<evidence type="ECO:0000256" key="8">
    <source>
        <dbReference type="ARBA" id="ARBA00049427"/>
    </source>
</evidence>
<comment type="function">
    <text evidence="9">Plays a key role in early steps of protein N-linked glycosylation by being involved in the conversion of polyprenol into dolichol. Acts as a polyprenal reductase that mediates the reduction of polyprenal into dolichal in a NADP-dependent mechanism. Dolichols are required for the synthesis of dolichol-linked monosaccharides and the oligosaccharide precursor used for N-glycosylation.</text>
</comment>
<keyword evidence="4 9" id="KW-1133">Transmembrane helix</keyword>
<dbReference type="STRING" id="158441.A0A226EZT1"/>
<evidence type="ECO:0000256" key="9">
    <source>
        <dbReference type="RuleBase" id="RU367081"/>
    </source>
</evidence>
<dbReference type="PROSITE" id="PS50244">
    <property type="entry name" value="S5A_REDUCTASE"/>
    <property type="match status" value="1"/>
</dbReference>
<feature type="transmembrane region" description="Helical" evidence="9">
    <location>
        <begin position="150"/>
        <end position="171"/>
    </location>
</feature>
<dbReference type="GO" id="GO:0006488">
    <property type="term" value="P:dolichol-linked oligosaccharide biosynthetic process"/>
    <property type="evidence" value="ECO:0007669"/>
    <property type="project" value="UniProtKB-UniRule"/>
</dbReference>
<dbReference type="GO" id="GO:0102389">
    <property type="term" value="F:polyprenol reductase activity"/>
    <property type="evidence" value="ECO:0007669"/>
    <property type="project" value="UniProtKB-UniRule"/>
</dbReference>
<dbReference type="EC" id="1.3.1.94" evidence="2 9"/>
<dbReference type="Pfam" id="PF02544">
    <property type="entry name" value="Steroid_dh"/>
    <property type="match status" value="1"/>
</dbReference>
<evidence type="ECO:0000256" key="2">
    <source>
        <dbReference type="ARBA" id="ARBA00012522"/>
    </source>
</evidence>
<dbReference type="GO" id="GO:0003865">
    <property type="term" value="F:3-oxo-5-alpha-steroid 4-dehydrogenase activity"/>
    <property type="evidence" value="ECO:0007669"/>
    <property type="project" value="TreeGrafter"/>
</dbReference>
<dbReference type="PANTHER" id="PTHR14624">
    <property type="entry name" value="DFG10 PROTEIN"/>
    <property type="match status" value="1"/>
</dbReference>
<dbReference type="Proteomes" id="UP000198287">
    <property type="component" value="Unassembled WGS sequence"/>
</dbReference>
<dbReference type="EMBL" id="LNIX01000001">
    <property type="protein sequence ID" value="OXA62640.1"/>
    <property type="molecule type" value="Genomic_DNA"/>
</dbReference>
<evidence type="ECO:0000256" key="10">
    <source>
        <dbReference type="SAM" id="MobiDB-lite"/>
    </source>
</evidence>
<evidence type="ECO:0000256" key="5">
    <source>
        <dbReference type="ARBA" id="ARBA00023136"/>
    </source>
</evidence>
<feature type="compositionally biased region" description="Basic residues" evidence="10">
    <location>
        <begin position="345"/>
        <end position="355"/>
    </location>
</feature>
<keyword evidence="13" id="KW-1185">Reference proteome</keyword>
<feature type="domain" description="3-oxo-5-alpha-steroid 4-dehydrogenase C-terminal" evidence="11">
    <location>
        <begin position="196"/>
        <end position="309"/>
    </location>
</feature>
<keyword evidence="9" id="KW-0521">NADP</keyword>
<comment type="subcellular location">
    <subcellularLocation>
        <location evidence="1">Endomembrane system</location>
        <topology evidence="1">Multi-pass membrane protein</topology>
    </subcellularLocation>
    <subcellularLocation>
        <location evidence="9">Endoplasmic reticulum membrane</location>
    </subcellularLocation>
</comment>
<evidence type="ECO:0000313" key="12">
    <source>
        <dbReference type="EMBL" id="OXA62640.1"/>
    </source>
</evidence>
<accession>A0A226EZT1</accession>
<dbReference type="PANTHER" id="PTHR14624:SF0">
    <property type="entry name" value="POLYPRENOL REDUCTASE"/>
    <property type="match status" value="1"/>
</dbReference>
<name>A0A226EZT1_FOLCA</name>
<keyword evidence="3 9" id="KW-0812">Transmembrane</keyword>
<dbReference type="AlphaFoldDB" id="A0A226EZT1"/>
<evidence type="ECO:0000256" key="1">
    <source>
        <dbReference type="ARBA" id="ARBA00004127"/>
    </source>
</evidence>
<keyword evidence="9" id="KW-0560">Oxidoreductase</keyword>